<dbReference type="Pfam" id="PF04290">
    <property type="entry name" value="DctQ"/>
    <property type="match status" value="1"/>
</dbReference>
<keyword evidence="7 9" id="KW-0472">Membrane</keyword>
<keyword evidence="6 9" id="KW-1133">Transmembrane helix</keyword>
<dbReference type="HOGENOM" id="CLU_086356_2_1_7"/>
<organism evidence="11 12">
    <name type="scientific">Entotheonella factor</name>
    <dbReference type="NCBI Taxonomy" id="1429438"/>
    <lineage>
        <taxon>Bacteria</taxon>
        <taxon>Pseudomonadati</taxon>
        <taxon>Nitrospinota/Tectimicrobiota group</taxon>
        <taxon>Candidatus Tectimicrobiota</taxon>
        <taxon>Candidatus Entotheonellia</taxon>
        <taxon>Candidatus Entotheonellales</taxon>
        <taxon>Candidatus Entotheonellaceae</taxon>
        <taxon>Candidatus Entotheonella</taxon>
    </lineage>
</organism>
<name>W4LMX2_ENTF1</name>
<dbReference type="PANTHER" id="PTHR35011:SF4">
    <property type="entry name" value="SLL1102 PROTEIN"/>
    <property type="match status" value="1"/>
</dbReference>
<evidence type="ECO:0000256" key="6">
    <source>
        <dbReference type="ARBA" id="ARBA00022989"/>
    </source>
</evidence>
<evidence type="ECO:0000313" key="12">
    <source>
        <dbReference type="Proteomes" id="UP000019141"/>
    </source>
</evidence>
<dbReference type="InterPro" id="IPR007387">
    <property type="entry name" value="TRAP_DctQ"/>
</dbReference>
<feature type="transmembrane region" description="Helical" evidence="9">
    <location>
        <begin position="145"/>
        <end position="169"/>
    </location>
</feature>
<comment type="subcellular location">
    <subcellularLocation>
        <location evidence="1">Cell inner membrane</location>
        <topology evidence="1">Multi-pass membrane protein</topology>
    </subcellularLocation>
</comment>
<reference evidence="11 12" key="1">
    <citation type="journal article" date="2014" name="Nature">
        <title>An environmental bacterial taxon with a large and distinct metabolic repertoire.</title>
        <authorList>
            <person name="Wilson M.C."/>
            <person name="Mori T."/>
            <person name="Ruckert C."/>
            <person name="Uria A.R."/>
            <person name="Helf M.J."/>
            <person name="Takada K."/>
            <person name="Gernert C."/>
            <person name="Steffens U.A."/>
            <person name="Heycke N."/>
            <person name="Schmitt S."/>
            <person name="Rinke C."/>
            <person name="Helfrich E.J."/>
            <person name="Brachmann A.O."/>
            <person name="Gurgui C."/>
            <person name="Wakimoto T."/>
            <person name="Kracht M."/>
            <person name="Crusemann M."/>
            <person name="Hentschel U."/>
            <person name="Abe I."/>
            <person name="Matsunaga S."/>
            <person name="Kalinowski J."/>
            <person name="Takeyama H."/>
            <person name="Piel J."/>
        </authorList>
    </citation>
    <scope>NUCLEOTIDE SEQUENCE [LARGE SCALE GENOMIC DNA]</scope>
    <source>
        <strain evidence="12">TSY1</strain>
    </source>
</reference>
<keyword evidence="4" id="KW-0997">Cell inner membrane</keyword>
<proteinExistence type="inferred from homology"/>
<evidence type="ECO:0000256" key="8">
    <source>
        <dbReference type="ARBA" id="ARBA00038436"/>
    </source>
</evidence>
<feature type="transmembrane region" description="Helical" evidence="9">
    <location>
        <begin position="65"/>
        <end position="81"/>
    </location>
</feature>
<comment type="similarity">
    <text evidence="8">Belongs to the TRAP transporter small permease family.</text>
</comment>
<feature type="transmembrane region" description="Helical" evidence="9">
    <location>
        <begin position="102"/>
        <end position="125"/>
    </location>
</feature>
<evidence type="ECO:0000256" key="7">
    <source>
        <dbReference type="ARBA" id="ARBA00023136"/>
    </source>
</evidence>
<sequence>MTADQESAPPAWLRTIVTIIDTVVGEWSGRLFAILVIPMVLGLAYEVFARYMFNSPTIWAYDVTYMLYGSHFMLGAAYTLYKGQHIRTDMFYENFSVRWKGIVDAVLYLLFFFPGMYLFMTAGWAESLQAWSIGERSDVSAWRPIVYPYKFVVPVSSALLIIQGFSEFLKSSYAAIKGRSL</sequence>
<dbReference type="AlphaFoldDB" id="W4LMX2"/>
<keyword evidence="12" id="KW-1185">Reference proteome</keyword>
<feature type="domain" description="Tripartite ATP-independent periplasmic transporters DctQ component" evidence="10">
    <location>
        <begin position="39"/>
        <end position="169"/>
    </location>
</feature>
<keyword evidence="3" id="KW-1003">Cell membrane</keyword>
<evidence type="ECO:0000256" key="1">
    <source>
        <dbReference type="ARBA" id="ARBA00004429"/>
    </source>
</evidence>
<gene>
    <name evidence="11" type="ORF">ETSY1_17610</name>
</gene>
<comment type="caution">
    <text evidence="11">The sequence shown here is derived from an EMBL/GenBank/DDBJ whole genome shotgun (WGS) entry which is preliminary data.</text>
</comment>
<dbReference type="PANTHER" id="PTHR35011">
    <property type="entry name" value="2,3-DIKETO-L-GULONATE TRAP TRANSPORTER SMALL PERMEASE PROTEIN YIAM"/>
    <property type="match status" value="1"/>
</dbReference>
<evidence type="ECO:0000256" key="5">
    <source>
        <dbReference type="ARBA" id="ARBA00022692"/>
    </source>
</evidence>
<dbReference type="EMBL" id="AZHW01000527">
    <property type="protein sequence ID" value="ETW98731.1"/>
    <property type="molecule type" value="Genomic_DNA"/>
</dbReference>
<dbReference type="InterPro" id="IPR055348">
    <property type="entry name" value="DctQ"/>
</dbReference>
<keyword evidence="5 9" id="KW-0812">Transmembrane</keyword>
<evidence type="ECO:0000256" key="2">
    <source>
        <dbReference type="ARBA" id="ARBA00022448"/>
    </source>
</evidence>
<evidence type="ECO:0000256" key="4">
    <source>
        <dbReference type="ARBA" id="ARBA00022519"/>
    </source>
</evidence>
<accession>W4LMX2</accession>
<keyword evidence="2" id="KW-0813">Transport</keyword>
<evidence type="ECO:0000256" key="3">
    <source>
        <dbReference type="ARBA" id="ARBA00022475"/>
    </source>
</evidence>
<evidence type="ECO:0000259" key="10">
    <source>
        <dbReference type="Pfam" id="PF04290"/>
    </source>
</evidence>
<protein>
    <recommendedName>
        <fullName evidence="10">Tripartite ATP-independent periplasmic transporters DctQ component domain-containing protein</fullName>
    </recommendedName>
</protein>
<dbReference type="GO" id="GO:0005886">
    <property type="term" value="C:plasma membrane"/>
    <property type="evidence" value="ECO:0007669"/>
    <property type="project" value="UniProtKB-SubCell"/>
</dbReference>
<evidence type="ECO:0000256" key="9">
    <source>
        <dbReference type="SAM" id="Phobius"/>
    </source>
</evidence>
<dbReference type="Proteomes" id="UP000019141">
    <property type="component" value="Unassembled WGS sequence"/>
</dbReference>
<evidence type="ECO:0000313" key="11">
    <source>
        <dbReference type="EMBL" id="ETW98731.1"/>
    </source>
</evidence>
<feature type="transmembrane region" description="Helical" evidence="9">
    <location>
        <begin position="31"/>
        <end position="53"/>
    </location>
</feature>